<dbReference type="OrthoDB" id="9813056at2"/>
<accession>A0A4D7ATJ6</accession>
<dbReference type="InterPro" id="IPR058163">
    <property type="entry name" value="LysR-type_TF_proteobact-type"/>
</dbReference>
<dbReference type="FunFam" id="1.10.10.10:FF:000001">
    <property type="entry name" value="LysR family transcriptional regulator"/>
    <property type="match status" value="1"/>
</dbReference>
<keyword evidence="4" id="KW-0804">Transcription</keyword>
<sequence>MRLDQLSGLIAFLKVAETKSFTRAAAELGVSPPSLSEAVRGLEARLGVRLLNRTTRSVGLTEAGAAYLDRVGPAAEEILTAGAALKETRDHPAGLLRISVPWIAGPLLMEPLMTPFLKAYPDVKLDLVFDDGFVDLAAEGFDAGIRIGELLEQDMIAVRVSAALRTAVVASPDYLARHGTPARPADLDGHACIAYRLASNRAIAPWDFVVDGRDIAYRPDPRLSANTMPLMVDAAARGLGLAFVVERLAAARIGDATLVKVLEAYCPAYDPLHIYYPSRRLTPPKLRAFVDFARSRR</sequence>
<dbReference type="Pfam" id="PF00126">
    <property type="entry name" value="HTH_1"/>
    <property type="match status" value="1"/>
</dbReference>
<evidence type="ECO:0000259" key="5">
    <source>
        <dbReference type="PROSITE" id="PS50931"/>
    </source>
</evidence>
<dbReference type="CDD" id="cd08474">
    <property type="entry name" value="PBP2_CrgA_like_5"/>
    <property type="match status" value="1"/>
</dbReference>
<dbReference type="KEGG" id="pstg:E8M01_11895"/>
<evidence type="ECO:0000313" key="7">
    <source>
        <dbReference type="Proteomes" id="UP000298781"/>
    </source>
</evidence>
<name>A0A4D7ATJ6_9HYPH</name>
<dbReference type="PRINTS" id="PR00039">
    <property type="entry name" value="HTHLYSR"/>
</dbReference>
<dbReference type="EMBL" id="CP039690">
    <property type="protein sequence ID" value="QCI64864.1"/>
    <property type="molecule type" value="Genomic_DNA"/>
</dbReference>
<dbReference type="GO" id="GO:0043565">
    <property type="term" value="F:sequence-specific DNA binding"/>
    <property type="evidence" value="ECO:0007669"/>
    <property type="project" value="TreeGrafter"/>
</dbReference>
<evidence type="ECO:0000256" key="1">
    <source>
        <dbReference type="ARBA" id="ARBA00009437"/>
    </source>
</evidence>
<feature type="domain" description="HTH lysR-type" evidence="5">
    <location>
        <begin position="1"/>
        <end position="61"/>
    </location>
</feature>
<reference evidence="6 7" key="1">
    <citation type="submission" date="2019-04" db="EMBL/GenBank/DDBJ databases">
        <title>Phreatobacter aquaticus sp. nov.</title>
        <authorList>
            <person name="Choi A."/>
        </authorList>
    </citation>
    <scope>NUCLEOTIDE SEQUENCE [LARGE SCALE GENOMIC DNA]</scope>
    <source>
        <strain evidence="6 7">KCTC 52518</strain>
    </source>
</reference>
<keyword evidence="7" id="KW-1185">Reference proteome</keyword>
<keyword evidence="2" id="KW-0805">Transcription regulation</keyword>
<organism evidence="6 7">
    <name type="scientific">Phreatobacter stygius</name>
    <dbReference type="NCBI Taxonomy" id="1940610"/>
    <lineage>
        <taxon>Bacteria</taxon>
        <taxon>Pseudomonadati</taxon>
        <taxon>Pseudomonadota</taxon>
        <taxon>Alphaproteobacteria</taxon>
        <taxon>Hyphomicrobiales</taxon>
        <taxon>Phreatobacteraceae</taxon>
        <taxon>Phreatobacter</taxon>
    </lineage>
</organism>
<dbReference type="GO" id="GO:0003700">
    <property type="term" value="F:DNA-binding transcription factor activity"/>
    <property type="evidence" value="ECO:0007669"/>
    <property type="project" value="InterPro"/>
</dbReference>
<dbReference type="Gene3D" id="1.10.10.10">
    <property type="entry name" value="Winged helix-like DNA-binding domain superfamily/Winged helix DNA-binding domain"/>
    <property type="match status" value="1"/>
</dbReference>
<dbReference type="InterPro" id="IPR000847">
    <property type="entry name" value="LysR_HTH_N"/>
</dbReference>
<evidence type="ECO:0000256" key="3">
    <source>
        <dbReference type="ARBA" id="ARBA00023125"/>
    </source>
</evidence>
<dbReference type="Gene3D" id="3.40.190.290">
    <property type="match status" value="1"/>
</dbReference>
<keyword evidence="3" id="KW-0238">DNA-binding</keyword>
<dbReference type="Proteomes" id="UP000298781">
    <property type="component" value="Chromosome"/>
</dbReference>
<dbReference type="SUPFAM" id="SSF46785">
    <property type="entry name" value="Winged helix' DNA-binding domain"/>
    <property type="match status" value="1"/>
</dbReference>
<evidence type="ECO:0000313" key="6">
    <source>
        <dbReference type="EMBL" id="QCI64864.1"/>
    </source>
</evidence>
<gene>
    <name evidence="6" type="ORF">E8M01_11895</name>
</gene>
<dbReference type="InterPro" id="IPR005119">
    <property type="entry name" value="LysR_subst-bd"/>
</dbReference>
<evidence type="ECO:0000256" key="4">
    <source>
        <dbReference type="ARBA" id="ARBA00023163"/>
    </source>
</evidence>
<dbReference type="PROSITE" id="PS50931">
    <property type="entry name" value="HTH_LYSR"/>
    <property type="match status" value="1"/>
</dbReference>
<dbReference type="GO" id="GO:0006351">
    <property type="term" value="P:DNA-templated transcription"/>
    <property type="evidence" value="ECO:0007669"/>
    <property type="project" value="TreeGrafter"/>
</dbReference>
<dbReference type="InterPro" id="IPR036390">
    <property type="entry name" value="WH_DNA-bd_sf"/>
</dbReference>
<proteinExistence type="inferred from homology"/>
<protein>
    <submittedName>
        <fullName evidence="6">LysR family transcriptional regulator</fullName>
    </submittedName>
</protein>
<evidence type="ECO:0000256" key="2">
    <source>
        <dbReference type="ARBA" id="ARBA00023015"/>
    </source>
</evidence>
<comment type="similarity">
    <text evidence="1">Belongs to the LysR transcriptional regulatory family.</text>
</comment>
<dbReference type="RefSeq" id="WP_136960315.1">
    <property type="nucleotide sequence ID" value="NZ_CP039690.1"/>
</dbReference>
<dbReference type="PANTHER" id="PTHR30537:SF1">
    <property type="entry name" value="HTH-TYPE TRANSCRIPTIONAL REGULATOR PGRR"/>
    <property type="match status" value="1"/>
</dbReference>
<dbReference type="SUPFAM" id="SSF53850">
    <property type="entry name" value="Periplasmic binding protein-like II"/>
    <property type="match status" value="1"/>
</dbReference>
<dbReference type="Pfam" id="PF03466">
    <property type="entry name" value="LysR_substrate"/>
    <property type="match status" value="1"/>
</dbReference>
<dbReference type="PANTHER" id="PTHR30537">
    <property type="entry name" value="HTH-TYPE TRANSCRIPTIONAL REGULATOR"/>
    <property type="match status" value="1"/>
</dbReference>
<dbReference type="InterPro" id="IPR036388">
    <property type="entry name" value="WH-like_DNA-bd_sf"/>
</dbReference>
<dbReference type="AlphaFoldDB" id="A0A4D7ATJ6"/>